<name>A0A1W2GJE6_REIFA</name>
<dbReference type="GO" id="GO:0006508">
    <property type="term" value="P:proteolysis"/>
    <property type="evidence" value="ECO:0007669"/>
    <property type="project" value="InterPro"/>
</dbReference>
<reference evidence="3 4" key="1">
    <citation type="submission" date="2017-04" db="EMBL/GenBank/DDBJ databases">
        <authorList>
            <person name="Afonso C.L."/>
            <person name="Miller P.J."/>
            <person name="Scott M.A."/>
            <person name="Spackman E."/>
            <person name="Goraichik I."/>
            <person name="Dimitrov K.M."/>
            <person name="Suarez D.L."/>
            <person name="Swayne D.E."/>
        </authorList>
    </citation>
    <scope>NUCLEOTIDE SEQUENCE [LARGE SCALE GENOMIC DNA]</scope>
    <source>
        <strain evidence="3 4">DSM 26133</strain>
    </source>
</reference>
<keyword evidence="4" id="KW-1185">Reference proteome</keyword>
<gene>
    <name evidence="3" type="ORF">SAMN04488029_3064</name>
</gene>
<dbReference type="Gene3D" id="3.40.50.200">
    <property type="entry name" value="Peptidase S8/S53 domain"/>
    <property type="match status" value="1"/>
</dbReference>
<dbReference type="InterPro" id="IPR026444">
    <property type="entry name" value="Secre_tail"/>
</dbReference>
<sequence length="926" mass="103055">MLRSRWLIFLLVITTSIRISVGYATSMEKYGWFYLSIDSSEKSSLLAQDSSALKKVKGLNIAVEQAVKFIPQFNNGHSKNGRDSLIEIDAQAYQTFESKKTETYSVIAGNLNEFIEYLNSLALELKIIAVHESTNALSIQCQGSLMERIVKDYMALSYVGLSPMTPKLESSINYMDLSVNRINVVHSAYPELKGETIKVSIKEQFVDTTDIDLKGRYFSSGLESEIISQHANFMATMIAGAGNTYHLGKGVASSASITSSDFTSIFPDENDLLESYDISIQNHSYGFEIDNRYSPETQAYDHQSYQMSELLHVFSAGNKGNEVSEEGVYANIEGFANLTGSQKMAKNAVVVGATDRFGVRDSRSSAGPTFDGRIKPDLMAYGQEGSSDAAALVSGASVLVQDSYWLTHGELPPSSLVKALLIAGASAYDDPISFKTGYGQLNSLTAVDIQRASQYITGAVQKNLPSVFELIIPEKTHKVRVVLCWTDPAGVAGADQALTNDLDMKIINPNDQMWLPWVLDHSPNTESLMNAPIRGIDSINNTELITIDNPEAGTYTIQVSTETLMSFPQNFSLAYQLEEENTFDWTFPKRTDICLTGKELIFRWDSNLAGTGKLELRNGEGDWMMLSEGMDLSDSQFAWISDEPFIQTQLRMTVGANSYLSDEFNIVGETELTVDYNCTDKFKLIWEKDEEAVGYELYDLSDEELALNQVTADTFLIFSKSSNPALNYAVRPLYVNSSEYNSRTIDYTQQGVNCYYKNFTAELIDDTYVENNLSLTSISDIASVDFYNWKDGIPQKIMAVKEGLEAELLIEDVNPSEGVNNYFAQINLKDGANIQTDTTSIYFTREHTLIIFPNPIAKSNFLNVLTGKPGATLQLLNTRGDLLYEEEVFFDFVQIPIADLSEGIYILRLYHGNNNNISHAKLMVTD</sequence>
<dbReference type="PANTHER" id="PTHR43399">
    <property type="entry name" value="SUBTILISIN-RELATED"/>
    <property type="match status" value="1"/>
</dbReference>
<dbReference type="NCBIfam" id="TIGR04183">
    <property type="entry name" value="Por_Secre_tail"/>
    <property type="match status" value="1"/>
</dbReference>
<dbReference type="RefSeq" id="WP_084373704.1">
    <property type="nucleotide sequence ID" value="NZ_FWYF01000003.1"/>
</dbReference>
<dbReference type="PANTHER" id="PTHR43399:SF4">
    <property type="entry name" value="CELL WALL-ASSOCIATED PROTEASE"/>
    <property type="match status" value="1"/>
</dbReference>
<dbReference type="Proteomes" id="UP000192472">
    <property type="component" value="Unassembled WGS sequence"/>
</dbReference>
<evidence type="ECO:0000256" key="1">
    <source>
        <dbReference type="ARBA" id="ARBA00011073"/>
    </source>
</evidence>
<dbReference type="InterPro" id="IPR051048">
    <property type="entry name" value="Peptidase_S8/S53_subtilisin"/>
</dbReference>
<dbReference type="OrthoDB" id="9792152at2"/>
<evidence type="ECO:0000259" key="2">
    <source>
        <dbReference type="Pfam" id="PF00082"/>
    </source>
</evidence>
<organism evidence="3 4">
    <name type="scientific">Reichenbachiella faecimaris</name>
    <dbReference type="NCBI Taxonomy" id="692418"/>
    <lineage>
        <taxon>Bacteria</taxon>
        <taxon>Pseudomonadati</taxon>
        <taxon>Bacteroidota</taxon>
        <taxon>Cytophagia</taxon>
        <taxon>Cytophagales</taxon>
        <taxon>Reichenbachiellaceae</taxon>
        <taxon>Reichenbachiella</taxon>
    </lineage>
</organism>
<dbReference type="InterPro" id="IPR036852">
    <property type="entry name" value="Peptidase_S8/S53_dom_sf"/>
</dbReference>
<dbReference type="InterPro" id="IPR000209">
    <property type="entry name" value="Peptidase_S8/S53_dom"/>
</dbReference>
<feature type="domain" description="Peptidase S8/S53" evidence="2">
    <location>
        <begin position="196"/>
        <end position="439"/>
    </location>
</feature>
<accession>A0A1W2GJE6</accession>
<evidence type="ECO:0000313" key="3">
    <source>
        <dbReference type="EMBL" id="SMD36780.1"/>
    </source>
</evidence>
<dbReference type="EMBL" id="FWYF01000003">
    <property type="protein sequence ID" value="SMD36780.1"/>
    <property type="molecule type" value="Genomic_DNA"/>
</dbReference>
<comment type="similarity">
    <text evidence="1">Belongs to the peptidase S8 family.</text>
</comment>
<dbReference type="GO" id="GO:0004252">
    <property type="term" value="F:serine-type endopeptidase activity"/>
    <property type="evidence" value="ECO:0007669"/>
    <property type="project" value="InterPro"/>
</dbReference>
<dbReference type="STRING" id="692418.SAMN04488029_3064"/>
<protein>
    <submittedName>
        <fullName evidence="3">Por secretion system C-terminal sorting domain-containing protein</fullName>
    </submittedName>
</protein>
<dbReference type="SUPFAM" id="SSF52743">
    <property type="entry name" value="Subtilisin-like"/>
    <property type="match status" value="1"/>
</dbReference>
<evidence type="ECO:0000313" key="4">
    <source>
        <dbReference type="Proteomes" id="UP000192472"/>
    </source>
</evidence>
<dbReference type="Gene3D" id="2.60.120.380">
    <property type="match status" value="1"/>
</dbReference>
<proteinExistence type="inferred from homology"/>
<dbReference type="SUPFAM" id="SSF49785">
    <property type="entry name" value="Galactose-binding domain-like"/>
    <property type="match status" value="1"/>
</dbReference>
<dbReference type="Pfam" id="PF00082">
    <property type="entry name" value="Peptidase_S8"/>
    <property type="match status" value="1"/>
</dbReference>
<dbReference type="InterPro" id="IPR008979">
    <property type="entry name" value="Galactose-bd-like_sf"/>
</dbReference>
<dbReference type="AlphaFoldDB" id="A0A1W2GJE6"/>